<dbReference type="PROSITE" id="PS01187">
    <property type="entry name" value="EGF_CA"/>
    <property type="match status" value="5"/>
</dbReference>
<feature type="domain" description="EGF-like" evidence="10">
    <location>
        <begin position="1693"/>
        <end position="1733"/>
    </location>
</feature>
<feature type="domain" description="EGF-like" evidence="10">
    <location>
        <begin position="1439"/>
        <end position="1481"/>
    </location>
</feature>
<evidence type="ECO:0000259" key="9">
    <source>
        <dbReference type="PROSITE" id="PS50024"/>
    </source>
</evidence>
<evidence type="ECO:0000256" key="3">
    <source>
        <dbReference type="ARBA" id="ARBA00022737"/>
    </source>
</evidence>
<dbReference type="Proteomes" id="UP000596742">
    <property type="component" value="Unassembled WGS sequence"/>
</dbReference>
<dbReference type="InterPro" id="IPR009030">
    <property type="entry name" value="Growth_fac_rcpt_cys_sf"/>
</dbReference>
<dbReference type="PROSITE" id="PS51233">
    <property type="entry name" value="VWFD"/>
    <property type="match status" value="1"/>
</dbReference>
<feature type="domain" description="EGF-like" evidence="10">
    <location>
        <begin position="1868"/>
        <end position="1910"/>
    </location>
</feature>
<dbReference type="InterPro" id="IPR036772">
    <property type="entry name" value="SRCR-like_dom_sf"/>
</dbReference>
<keyword evidence="2" id="KW-0732">Signal</keyword>
<feature type="region of interest" description="Disordered" evidence="7">
    <location>
        <begin position="2079"/>
        <end position="2109"/>
    </location>
</feature>
<evidence type="ECO:0000313" key="15">
    <source>
        <dbReference type="Proteomes" id="UP000596742"/>
    </source>
</evidence>
<feature type="domain" description="EGF-like" evidence="10">
    <location>
        <begin position="1178"/>
        <end position="1217"/>
    </location>
</feature>
<dbReference type="InterPro" id="IPR026823">
    <property type="entry name" value="cEGF"/>
</dbReference>
<dbReference type="Pfam" id="PF07645">
    <property type="entry name" value="EGF_CA"/>
    <property type="match status" value="13"/>
</dbReference>
<dbReference type="PROSITE" id="PS00022">
    <property type="entry name" value="EGF_1"/>
    <property type="match status" value="1"/>
</dbReference>
<dbReference type="PANTHER" id="PTHR24039:SF52">
    <property type="entry name" value="EGF-LIKE DOMAIN-CONTAINING PROTEIN"/>
    <property type="match status" value="1"/>
</dbReference>
<feature type="compositionally biased region" description="Low complexity" evidence="7">
    <location>
        <begin position="2086"/>
        <end position="2109"/>
    </location>
</feature>
<evidence type="ECO:0000259" key="10">
    <source>
        <dbReference type="PROSITE" id="PS50026"/>
    </source>
</evidence>
<dbReference type="SUPFAM" id="SSF57196">
    <property type="entry name" value="EGF/Laminin"/>
    <property type="match status" value="2"/>
</dbReference>
<evidence type="ECO:0000256" key="6">
    <source>
        <dbReference type="PROSITE-ProRule" id="PRU00196"/>
    </source>
</evidence>
<evidence type="ECO:0000259" key="12">
    <source>
        <dbReference type="PROSITE" id="PS50856"/>
    </source>
</evidence>
<keyword evidence="8" id="KW-0812">Transmembrane</keyword>
<feature type="domain" description="SRCR" evidence="11">
    <location>
        <begin position="21"/>
        <end position="62"/>
    </location>
</feature>
<comment type="caution">
    <text evidence="6">Lacks conserved residue(s) required for the propagation of feature annotation.</text>
</comment>
<evidence type="ECO:0000256" key="5">
    <source>
        <dbReference type="PROSITE-ProRule" id="PRU00076"/>
    </source>
</evidence>
<dbReference type="Gene3D" id="2.170.300.10">
    <property type="entry name" value="Tie2 ligand-binding domain superfamily"/>
    <property type="match status" value="1"/>
</dbReference>
<dbReference type="Gene3D" id="2.10.25.10">
    <property type="entry name" value="Laminin"/>
    <property type="match status" value="16"/>
</dbReference>
<gene>
    <name evidence="14" type="ORF">MGAL_10B023024</name>
</gene>
<feature type="domain" description="VWFD" evidence="13">
    <location>
        <begin position="504"/>
        <end position="710"/>
    </location>
</feature>
<proteinExistence type="predicted"/>
<dbReference type="CDD" id="cd00054">
    <property type="entry name" value="EGF_CA"/>
    <property type="match status" value="9"/>
</dbReference>
<dbReference type="PROSITE" id="PS50856">
    <property type="entry name" value="AMOP"/>
    <property type="match status" value="1"/>
</dbReference>
<dbReference type="OrthoDB" id="4405280at2759"/>
<dbReference type="Pfam" id="PF12662">
    <property type="entry name" value="cEGF"/>
    <property type="match status" value="1"/>
</dbReference>
<dbReference type="SMART" id="SM00181">
    <property type="entry name" value="EGF"/>
    <property type="match status" value="25"/>
</dbReference>
<dbReference type="InterPro" id="IPR049883">
    <property type="entry name" value="NOTCH1_EGF-like"/>
</dbReference>
<feature type="domain" description="SEA" evidence="9">
    <location>
        <begin position="2122"/>
        <end position="2235"/>
    </location>
</feature>
<evidence type="ECO:0000313" key="14">
    <source>
        <dbReference type="EMBL" id="VDI38552.1"/>
    </source>
</evidence>
<dbReference type="GO" id="GO:0016020">
    <property type="term" value="C:membrane"/>
    <property type="evidence" value="ECO:0007669"/>
    <property type="project" value="InterPro"/>
</dbReference>
<feature type="transmembrane region" description="Helical" evidence="8">
    <location>
        <begin position="2291"/>
        <end position="2317"/>
    </location>
</feature>
<dbReference type="PROSITE" id="PS50287">
    <property type="entry name" value="SRCR_2"/>
    <property type="match status" value="1"/>
</dbReference>
<feature type="domain" description="EGF-like" evidence="10">
    <location>
        <begin position="1224"/>
        <end position="1264"/>
    </location>
</feature>
<dbReference type="InterPro" id="IPR018097">
    <property type="entry name" value="EGF_Ca-bd_CS"/>
</dbReference>
<dbReference type="PROSITE" id="PS00010">
    <property type="entry name" value="ASX_HYDROXYL"/>
    <property type="match status" value="12"/>
</dbReference>
<dbReference type="PRINTS" id="PR00011">
    <property type="entry name" value="EGFLAMININ"/>
</dbReference>
<evidence type="ECO:0000259" key="11">
    <source>
        <dbReference type="PROSITE" id="PS50287"/>
    </source>
</evidence>
<dbReference type="PROSITE" id="PS01186">
    <property type="entry name" value="EGF_2"/>
    <property type="match status" value="11"/>
</dbReference>
<dbReference type="InterPro" id="IPR001881">
    <property type="entry name" value="EGF-like_Ca-bd_dom"/>
</dbReference>
<dbReference type="SUPFAM" id="SSF57184">
    <property type="entry name" value="Growth factor receptor domain"/>
    <property type="match status" value="5"/>
</dbReference>
<sequence>MYISFVISSGEMIPSNLVDDGQGTIWLTNVDCSGSENKLINCTYSTDTSQCSNRYDVGINCFNCATENEETTSEASTLDTTTQASTLETTTQESTLDTTTQASTLETILETTTLETTARATTLETTPWATALETTTEATILETTTGATTLESTTGVTTLETTTNASTLETTTARTTIETRTEATPLETTTQTTTLETSTVATTLGTTDETTVLNTIAHPVTPTMSSQTTTIAHTTSAAERSSEFIAFGEPTGDSRLYGDDVSTNNLRCFTSIPFLGDSYNYLTKTVTFQFILSTNGAKTYAYSLFKDVNILSPPGGRQCSIGYSGLGGTLSSIYSFTESAFGVSELRGNTIDGVNGVFFMSLHAKGSIQENPASRCVRWYRRNIISVRSSLRNSRWELANVCPCNQRMLVFDGRFFSFSYQNNAVCFANYRFGTSRICCYHQWWGFLLRNRPDAGTMVTGNPFTENVTYQSDNVIPKENCCEKSDNCHLFYRVRPVGFCYRRSPFVFTFGDPHVDTLDGFQYTFNGWGEYTMMKIENENVTFEIQARTNLATSKNGTELKKINATIFSGFAAKEDGDAYMQVELASDLETMVVYGNGNDYTSQFNTEENFAVFLTGIVLRRQNHTLVVAFSESGIQLNFQIKTRQLTLSASVPEDFKGQVTGLMGNFDGDKTNEFVLPNRNILSSGDVDSERKIHNNFGLLWETTSESSIFDYTDGKSWADYSHRDFVPIFIDEFDNSTLQLAYTVCGGKSDQYKACIFDYLATGDQSFAADTQTTNAEAESETAQLQNEAPEISGQESIKVVVNQSIVLNFTGHDDKADFRYSIIDQPGEGTFISDNSTGNLTLKWTPANLNTEKIRVTTVDSDGLTADAIEVVIMACSGCSGDQGTCDYDNLRNESNPNYLIASCNCTTGWSGDDCDINTYGCADNPCALGRTCIDLSPSDEVLLGRGYNCSKCPPGYVITDDEKCEDINECLDGTDNCPANSNCTNTDGSFTCICLDGFRTVGSECQDIDECTERTSGCEQICANSDGSFTCSCVYGFELLADGKCNQTIFDVCTLHNLTCEYGCDNASKPDTWECICREGYLLDSSSGNCSNINECEANVCTQTCQDTVGSYTCSCYTGFKLNADKTSCSACVSPFYGDNCASQCSCGPGALRCDPSRGCVCNSAWTGTDCDVDVNECVDTPGICQSDDNTCVNEDGGYECSCRSGYEKVSADDSVLCADINECSSATTNNCSATISTCQNSDGGYTCRCKTGYQTKNPYECEDVDECTTESDDCEQGCVNNVGSYNCRCFFGYELNNDRKTCKQVSDPCGTLSNLTCSYACRLRDSTAFCYCPSGYMLQADNQTCTDINECYDDSTNLCFDKSTCSNIAGSFECSCKIGHFLEHDQRTCSDCDQFHWGENCNNTCNCGVGAERCDSITGCVCNSGWQGTTCDADKNECNRVVNPCDTSSNQRCVNTPGTFVCKCVAGYQNETGTCTDVNECDNNPCDQLCTNTDGSYTCSCRAGFTKDANDKCQDINECDTTLNKCDQNCLNTPGSYKCSCNDGYILSPTDQRTCTIKTQCSSLICTNPGTCAVKSDGSEYCTCPTGFNLTMTDNVTGICENIDECDPSNPCADKCTDKTPGYECSCTTNGTKLDSDEQSCTACAEGEWGQNCVENCSCVIANTNSCNSTDGSCYCKTGWKGDNCESDVNECLINATICQANSMCENTNGSYVCVCNDGYFNSADVCKECSSNTFGKDCGQTCSCVVTNTESCNNVNGSCSCKTGWYGTTCSEDVDECNVTPFVCNTTFNSECNNLNGTHECNCVTGYQKIADGRCQECSSVNYGDSCSEACTCIVSNTLDCNNVNGSCTCKNEWNGANCELDIDECVDTTTCDSIPHSTCQNSFGYYDCVCDTGYQKKAYNLCENIDECGISYLNNCSKNASCFDTDGSFYCVCDVGYSGQGDVNCEAIETTTEGNTTQEATTQAFTTEIASTQETTTQEATTQDATTLEAATHETTTQEATTQDATTQEATTQKATTQQTSTTREVTTQAATTKEATTNQATTTPEVTTKEVSTVKTTIPEATTKIVTAKGGTTREVTSQKTTTEKATTQESTTKDATTTDMTGASVPTTTYTPVSGELKVDVILTISVTPKEDLTNEKTVYYQELFNNTFSMLTSYYSSSAATNDNFIKVVVYRIRKGSLVVQHAVILNSTSTTGQNQIAAATNKLVNGGAMLTFDAGLTSPAAAGATTAAIYTAGGVRATVTTSTTICDTFNTLNTCPTNQECSVNGNGVPYCAPLESADNFPLIIGLGVGITLFFMILAWVVVICVYNSKHHKSNSINEDDLDRARPAHEGFFTGAFPGRFNSWNRTAHSAFHGHWNDGFVDSKRRSYDNEMFRGSYKEARNRTKP</sequence>
<dbReference type="SUPFAM" id="SSF56487">
    <property type="entry name" value="SRCR-like"/>
    <property type="match status" value="1"/>
</dbReference>
<dbReference type="GO" id="GO:0005509">
    <property type="term" value="F:calcium ion binding"/>
    <property type="evidence" value="ECO:0007669"/>
    <property type="project" value="InterPro"/>
</dbReference>
<feature type="domain" description="EGF-like" evidence="10">
    <location>
        <begin position="970"/>
        <end position="1010"/>
    </location>
</feature>
<keyword evidence="1 5" id="KW-0245">EGF-like domain</keyword>
<dbReference type="SMART" id="SM00179">
    <property type="entry name" value="EGF_CA"/>
    <property type="match status" value="15"/>
</dbReference>
<accession>A0A8B6ET01</accession>
<evidence type="ECO:0000256" key="1">
    <source>
        <dbReference type="ARBA" id="ARBA00022536"/>
    </source>
</evidence>
<feature type="domain" description="AMOP" evidence="12">
    <location>
        <begin position="368"/>
        <end position="494"/>
    </location>
</feature>
<dbReference type="InterPro" id="IPR005533">
    <property type="entry name" value="AMOP_dom"/>
</dbReference>
<feature type="disulfide bond" evidence="6">
    <location>
        <begin position="32"/>
        <end position="42"/>
    </location>
</feature>
<feature type="domain" description="EGF-like" evidence="10">
    <location>
        <begin position="1911"/>
        <end position="1953"/>
    </location>
</feature>
<keyword evidence="15" id="KW-1185">Reference proteome</keyword>
<keyword evidence="8" id="KW-1133">Transmembrane helix</keyword>
<dbReference type="FunFam" id="2.10.25.10:FF:000038">
    <property type="entry name" value="Fibrillin 2"/>
    <property type="match status" value="2"/>
</dbReference>
<comment type="caution">
    <text evidence="14">The sequence shown here is derived from an EMBL/GenBank/DDBJ whole genome shotgun (WGS) entry which is preliminary data.</text>
</comment>
<evidence type="ECO:0000256" key="2">
    <source>
        <dbReference type="ARBA" id="ARBA00022729"/>
    </source>
</evidence>
<dbReference type="InterPro" id="IPR000082">
    <property type="entry name" value="SEA_dom"/>
</dbReference>
<reference evidence="14" key="1">
    <citation type="submission" date="2018-11" db="EMBL/GenBank/DDBJ databases">
        <authorList>
            <person name="Alioto T."/>
            <person name="Alioto T."/>
        </authorList>
    </citation>
    <scope>NUCLEOTIDE SEQUENCE</scope>
</reference>
<feature type="domain" description="EGF-like" evidence="10">
    <location>
        <begin position="1562"/>
        <end position="1599"/>
    </location>
</feature>
<evidence type="ECO:0000256" key="4">
    <source>
        <dbReference type="ARBA" id="ARBA00023157"/>
    </source>
</evidence>
<feature type="domain" description="EGF-like" evidence="10">
    <location>
        <begin position="1352"/>
        <end position="1391"/>
    </location>
</feature>
<feature type="disulfide bond" evidence="5">
    <location>
        <begin position="1878"/>
        <end position="1895"/>
    </location>
</feature>
<feature type="disulfide bond" evidence="5">
    <location>
        <begin position="1450"/>
        <end position="1467"/>
    </location>
</feature>
<keyword evidence="4 6" id="KW-1015">Disulfide bond</keyword>
<dbReference type="InterPro" id="IPR001190">
    <property type="entry name" value="SRCR"/>
</dbReference>
<feature type="domain" description="EGF-like" evidence="10">
    <location>
        <begin position="1096"/>
        <end position="1134"/>
    </location>
</feature>
<keyword evidence="3" id="KW-0677">Repeat</keyword>
<dbReference type="PROSITE" id="PS50026">
    <property type="entry name" value="EGF_3"/>
    <property type="match status" value="11"/>
</dbReference>
<feature type="domain" description="EGF-like" evidence="10">
    <location>
        <begin position="1482"/>
        <end position="1519"/>
    </location>
</feature>
<evidence type="ECO:0000256" key="8">
    <source>
        <dbReference type="SAM" id="Phobius"/>
    </source>
</evidence>
<dbReference type="SMART" id="SM00216">
    <property type="entry name" value="VWD"/>
    <property type="match status" value="1"/>
</dbReference>
<keyword evidence="8" id="KW-0472">Membrane</keyword>
<evidence type="ECO:0000256" key="7">
    <source>
        <dbReference type="SAM" id="MobiDB-lite"/>
    </source>
</evidence>
<evidence type="ECO:0000259" key="13">
    <source>
        <dbReference type="PROSITE" id="PS51233"/>
    </source>
</evidence>
<dbReference type="PROSITE" id="PS50024">
    <property type="entry name" value="SEA"/>
    <property type="match status" value="1"/>
</dbReference>
<dbReference type="InterPro" id="IPR000152">
    <property type="entry name" value="EGF-type_Asp/Asn_hydroxyl_site"/>
</dbReference>
<feature type="compositionally biased region" description="Low complexity" evidence="7">
    <location>
        <begin position="73"/>
        <end position="100"/>
    </location>
</feature>
<dbReference type="InterPro" id="IPR001846">
    <property type="entry name" value="VWF_type-D"/>
</dbReference>
<organism evidence="14 15">
    <name type="scientific">Mytilus galloprovincialis</name>
    <name type="common">Mediterranean mussel</name>
    <dbReference type="NCBI Taxonomy" id="29158"/>
    <lineage>
        <taxon>Eukaryota</taxon>
        <taxon>Metazoa</taxon>
        <taxon>Spiralia</taxon>
        <taxon>Lophotrochozoa</taxon>
        <taxon>Mollusca</taxon>
        <taxon>Bivalvia</taxon>
        <taxon>Autobranchia</taxon>
        <taxon>Pteriomorphia</taxon>
        <taxon>Mytilida</taxon>
        <taxon>Mytiloidea</taxon>
        <taxon>Mytilidae</taxon>
        <taxon>Mytilinae</taxon>
        <taxon>Mytilus</taxon>
    </lineage>
</organism>
<dbReference type="InterPro" id="IPR000742">
    <property type="entry name" value="EGF"/>
</dbReference>
<feature type="region of interest" description="Disordered" evidence="7">
    <location>
        <begin position="1999"/>
        <end position="2062"/>
    </location>
</feature>
<protein>
    <submittedName>
        <fullName evidence="14">Uncharacterized protein</fullName>
    </submittedName>
</protein>
<name>A0A8B6ET01_MYTGA</name>
<feature type="region of interest" description="Disordered" evidence="7">
    <location>
        <begin position="70"/>
        <end position="100"/>
    </location>
</feature>
<dbReference type="PANTHER" id="PTHR24039">
    <property type="entry name" value="FIBRILLIN-RELATED"/>
    <property type="match status" value="1"/>
</dbReference>
<dbReference type="EMBL" id="UYJE01005604">
    <property type="protein sequence ID" value="VDI38552.1"/>
    <property type="molecule type" value="Genomic_DNA"/>
</dbReference>